<name>A0A087PFG4_TRIRC</name>
<dbReference type="RefSeq" id="XP_047605006.1">
    <property type="nucleotide sequence ID" value="XM_047750623.1"/>
</dbReference>
<evidence type="ECO:0000313" key="2">
    <source>
        <dbReference type="Proteomes" id="UP000008864"/>
    </source>
</evidence>
<dbReference type="GeneID" id="71776957"/>
<evidence type="ECO:0000313" key="1">
    <source>
        <dbReference type="EMBL" id="KFL60117.1"/>
    </source>
</evidence>
<dbReference type="HOGENOM" id="CLU_2063155_0_0_1"/>
<keyword evidence="2" id="KW-1185">Reference proteome</keyword>
<gene>
    <name evidence="1" type="ORF">TERG_11515</name>
</gene>
<protein>
    <submittedName>
        <fullName evidence="1">Uncharacterized protein</fullName>
    </submittedName>
</protein>
<dbReference type="VEuPathDB" id="FungiDB:TERG_11515"/>
<dbReference type="Proteomes" id="UP000008864">
    <property type="component" value="Unassembled WGS sequence"/>
</dbReference>
<proteinExistence type="predicted"/>
<organism evidence="1 2">
    <name type="scientific">Trichophyton rubrum (strain ATCC MYA-4607 / CBS 118892)</name>
    <name type="common">Athlete's foot fungus</name>
    <dbReference type="NCBI Taxonomy" id="559305"/>
    <lineage>
        <taxon>Eukaryota</taxon>
        <taxon>Fungi</taxon>
        <taxon>Dikarya</taxon>
        <taxon>Ascomycota</taxon>
        <taxon>Pezizomycotina</taxon>
        <taxon>Eurotiomycetes</taxon>
        <taxon>Eurotiomycetidae</taxon>
        <taxon>Onygenales</taxon>
        <taxon>Arthrodermataceae</taxon>
        <taxon>Trichophyton</taxon>
    </lineage>
</organism>
<dbReference type="EMBL" id="GG700648">
    <property type="protein sequence ID" value="KFL60117.1"/>
    <property type="molecule type" value="Genomic_DNA"/>
</dbReference>
<sequence>MQPLYGESAHSQYIEKTDNRQNLIFIERNETRNQIITNSVEYKMHTIGSNLNLTSCISPFLLELIAVLDGFSPNSSCRLLSVLSPSNIRGSWETNCHVPLPFPPLGTNLFTYSVLIRLS</sequence>
<accession>A0A087PFG4</accession>
<dbReference type="AlphaFoldDB" id="A0A087PFG4"/>
<dbReference type="InParanoid" id="A0A087PFG4"/>
<reference evidence="2" key="1">
    <citation type="journal article" date="2012" name="MBio">
        <title>Comparative genome analysis of Trichophyton rubrum and related dermatophytes reveals candidate genes involved in infection.</title>
        <authorList>
            <person name="Martinez D.A."/>
            <person name="Oliver B.G."/>
            <person name="Graeser Y."/>
            <person name="Goldberg J.M."/>
            <person name="Li W."/>
            <person name="Martinez-Rossi N.M."/>
            <person name="Monod M."/>
            <person name="Shelest E."/>
            <person name="Barton R.C."/>
            <person name="Birch E."/>
            <person name="Brakhage A.A."/>
            <person name="Chen Z."/>
            <person name="Gurr S.J."/>
            <person name="Heiman D."/>
            <person name="Heitman J."/>
            <person name="Kosti I."/>
            <person name="Rossi A."/>
            <person name="Saif S."/>
            <person name="Samalova M."/>
            <person name="Saunders C.W."/>
            <person name="Shea T."/>
            <person name="Summerbell R.C."/>
            <person name="Xu J."/>
            <person name="Young S."/>
            <person name="Zeng Q."/>
            <person name="Birren B.W."/>
            <person name="Cuomo C.A."/>
            <person name="White T.C."/>
        </authorList>
    </citation>
    <scope>NUCLEOTIDE SEQUENCE [LARGE SCALE GENOMIC DNA]</scope>
    <source>
        <strain evidence="2">ATCC MYA-4607 / CBS 118892</strain>
    </source>
</reference>